<dbReference type="EMBL" id="MU006589">
    <property type="protein sequence ID" value="KAF2744336.1"/>
    <property type="molecule type" value="Genomic_DNA"/>
</dbReference>
<keyword evidence="3" id="KW-1185">Reference proteome</keyword>
<dbReference type="AlphaFoldDB" id="A0A6A6V3B7"/>
<evidence type="ECO:0000313" key="2">
    <source>
        <dbReference type="EMBL" id="KAF2744336.1"/>
    </source>
</evidence>
<protein>
    <submittedName>
        <fullName evidence="2">Uncharacterized protein</fullName>
    </submittedName>
</protein>
<evidence type="ECO:0000313" key="3">
    <source>
        <dbReference type="Proteomes" id="UP000799440"/>
    </source>
</evidence>
<gene>
    <name evidence="2" type="ORF">M011DRAFT_479924</name>
</gene>
<feature type="compositionally biased region" description="Basic and acidic residues" evidence="1">
    <location>
        <begin position="103"/>
        <end position="120"/>
    </location>
</feature>
<reference evidence="2" key="1">
    <citation type="journal article" date="2020" name="Stud. Mycol.">
        <title>101 Dothideomycetes genomes: a test case for predicting lifestyles and emergence of pathogens.</title>
        <authorList>
            <person name="Haridas S."/>
            <person name="Albert R."/>
            <person name="Binder M."/>
            <person name="Bloem J."/>
            <person name="Labutti K."/>
            <person name="Salamov A."/>
            <person name="Andreopoulos B."/>
            <person name="Baker S."/>
            <person name="Barry K."/>
            <person name="Bills G."/>
            <person name="Bluhm B."/>
            <person name="Cannon C."/>
            <person name="Castanera R."/>
            <person name="Culley D."/>
            <person name="Daum C."/>
            <person name="Ezra D."/>
            <person name="Gonzalez J."/>
            <person name="Henrissat B."/>
            <person name="Kuo A."/>
            <person name="Liang C."/>
            <person name="Lipzen A."/>
            <person name="Lutzoni F."/>
            <person name="Magnuson J."/>
            <person name="Mondo S."/>
            <person name="Nolan M."/>
            <person name="Ohm R."/>
            <person name="Pangilinan J."/>
            <person name="Park H.-J."/>
            <person name="Ramirez L."/>
            <person name="Alfaro M."/>
            <person name="Sun H."/>
            <person name="Tritt A."/>
            <person name="Yoshinaga Y."/>
            <person name="Zwiers L.-H."/>
            <person name="Turgeon B."/>
            <person name="Goodwin S."/>
            <person name="Spatafora J."/>
            <person name="Crous P."/>
            <person name="Grigoriev I."/>
        </authorList>
    </citation>
    <scope>NUCLEOTIDE SEQUENCE</scope>
    <source>
        <strain evidence="2">CBS 119925</strain>
    </source>
</reference>
<evidence type="ECO:0000256" key="1">
    <source>
        <dbReference type="SAM" id="MobiDB-lite"/>
    </source>
</evidence>
<proteinExistence type="predicted"/>
<accession>A0A6A6V3B7</accession>
<feature type="region of interest" description="Disordered" evidence="1">
    <location>
        <begin position="95"/>
        <end position="130"/>
    </location>
</feature>
<sequence>MPVPKIRRNSTVEEARAASGHTNYQWASFYRFTREEARRILEACPGRTWTNMPAPLRTQTFERIQVLLASEGIPGVSEDIVNWRMVIAVRDALRETASQSAPDGKENARPRPFDPVRDLDPNCEQGEPPA</sequence>
<dbReference type="Proteomes" id="UP000799440">
    <property type="component" value="Unassembled WGS sequence"/>
</dbReference>
<organism evidence="2 3">
    <name type="scientific">Sporormia fimetaria CBS 119925</name>
    <dbReference type="NCBI Taxonomy" id="1340428"/>
    <lineage>
        <taxon>Eukaryota</taxon>
        <taxon>Fungi</taxon>
        <taxon>Dikarya</taxon>
        <taxon>Ascomycota</taxon>
        <taxon>Pezizomycotina</taxon>
        <taxon>Dothideomycetes</taxon>
        <taxon>Pleosporomycetidae</taxon>
        <taxon>Pleosporales</taxon>
        <taxon>Sporormiaceae</taxon>
        <taxon>Sporormia</taxon>
    </lineage>
</organism>
<name>A0A6A6V3B7_9PLEO</name>
<dbReference type="OrthoDB" id="3799196at2759"/>